<gene>
    <name evidence="10" type="ORF">V565_020280</name>
</gene>
<protein>
    <recommendedName>
        <fullName evidence="4">non-reducing end alpha-L-arabinofuranosidase</fullName>
        <ecNumber evidence="4">3.2.1.55</ecNumber>
    </recommendedName>
</protein>
<dbReference type="InterPro" id="IPR017853">
    <property type="entry name" value="GH"/>
</dbReference>
<dbReference type="UniPathway" id="UPA00667"/>
<feature type="domain" description="Alpha-L-arabinofuranosidase C-terminal" evidence="9">
    <location>
        <begin position="481"/>
        <end position="661"/>
    </location>
</feature>
<dbReference type="PANTHER" id="PTHR31776:SF0">
    <property type="entry name" value="ALPHA-L-ARABINOFURANOSIDASE 1"/>
    <property type="match status" value="1"/>
</dbReference>
<accession>A0A074SWG3</accession>
<dbReference type="HOGENOM" id="CLU_010060_1_1_1"/>
<sequence>MLCVHRGIREEMTFTSKLLLAALATGAVAQSSLKIQVSKDTTHAIPSTLYGYMWEDINHSGDGGLYGELLQNRAFQAVSPHTSEALTAWSSYQGTTIHVTNSTAGVSAALPNSLQVTVAAGATGSVGFQNSGYWGIKVQSGWKYTGSLYAKSDGYTGTVTVSLVSASGTAYATKVLKGVSSSWKKFTFEFKPTKTAPDTNNFFRVTIDGSSAAGKTLQFGLFSLFPPTYRNRPNGMRVDLAEALAATKPGVWRFPGGNNLEGHAIDRRWKWNETIGPIENRPGRFGDWTYPNTDGLGLMEYLNWAEDLGAEPILGVWAGLSIGDYADLSTFPVVPEGEIQPYIQEAINEIQFITGDAKTNEWAKLRAKYGHPEPYKLKYIEIGNEDFFMLRRYVKYRWRAFVTGLKAAFPDSGFEYLATTLPDTGLDPAYTYLDFHQYNTPAWFIERALQYDTYPRNGTHFFIGEQVLYAVTSTNSSCLLGEFSCGRLEYPTLEGAVAEAAYMTGLERNSDVIFASAYAPSLQHINGWQWTPDIITFDAGTIVKSASYYAQHMFSTNSGTHVIKTSPTPSANVPLHWVASHDAKNKIVYLKAANTANSSFTASFTFDFSLAGKSSSVILLNAPVANTSNTLTSTNAVLPKTTALKIASGSTTLNYTFPAYSVTVFSLKVNW</sequence>
<dbReference type="Gene3D" id="3.20.20.80">
    <property type="entry name" value="Glycosidases"/>
    <property type="match status" value="1"/>
</dbReference>
<proteinExistence type="inferred from homology"/>
<dbReference type="Pfam" id="PF06964">
    <property type="entry name" value="Alpha-L-AF_C"/>
    <property type="match status" value="1"/>
</dbReference>
<dbReference type="InterPro" id="IPR010720">
    <property type="entry name" value="Alpha-L-AF_C"/>
</dbReference>
<evidence type="ECO:0000256" key="5">
    <source>
        <dbReference type="ARBA" id="ARBA00022729"/>
    </source>
</evidence>
<dbReference type="SUPFAM" id="SSF51445">
    <property type="entry name" value="(Trans)glycosidases"/>
    <property type="match status" value="1"/>
</dbReference>
<evidence type="ECO:0000256" key="4">
    <source>
        <dbReference type="ARBA" id="ARBA00012670"/>
    </source>
</evidence>
<dbReference type="OrthoDB" id="406864at2759"/>
<name>A0A074SWG3_9AGAM</name>
<dbReference type="GO" id="GO:0046373">
    <property type="term" value="P:L-arabinose metabolic process"/>
    <property type="evidence" value="ECO:0007669"/>
    <property type="project" value="InterPro"/>
</dbReference>
<dbReference type="EMBL" id="AZST01000034">
    <property type="protein sequence ID" value="KEP54222.1"/>
    <property type="molecule type" value="Genomic_DNA"/>
</dbReference>
<keyword evidence="7" id="KW-0325">Glycoprotein</keyword>
<dbReference type="STRING" id="1423351.A0A074SWG3"/>
<reference evidence="10 11" key="1">
    <citation type="submission" date="2013-12" db="EMBL/GenBank/DDBJ databases">
        <authorList>
            <person name="Cubeta M."/>
            <person name="Pakala S."/>
            <person name="Fedorova N."/>
            <person name="Thomas E."/>
            <person name="Dean R."/>
            <person name="Jabaji S."/>
            <person name="Neate S."/>
            <person name="Toda T."/>
            <person name="Tavantzis S."/>
            <person name="Vilgalys R."/>
            <person name="Bharathan N."/>
            <person name="Pakala S."/>
            <person name="Losada L.S."/>
            <person name="Zafar N."/>
            <person name="Nierman W."/>
        </authorList>
    </citation>
    <scope>NUCLEOTIDE SEQUENCE [LARGE SCALE GENOMIC DNA]</scope>
    <source>
        <strain evidence="10 11">123E</strain>
    </source>
</reference>
<dbReference type="PANTHER" id="PTHR31776">
    <property type="entry name" value="ALPHA-L-ARABINOFURANOSIDASE 1"/>
    <property type="match status" value="1"/>
</dbReference>
<evidence type="ECO:0000256" key="2">
    <source>
        <dbReference type="ARBA" id="ARBA00004834"/>
    </source>
</evidence>
<dbReference type="InterPro" id="IPR055235">
    <property type="entry name" value="ASD1_cat"/>
</dbReference>
<feature type="signal peptide" evidence="8">
    <location>
        <begin position="1"/>
        <end position="29"/>
    </location>
</feature>
<evidence type="ECO:0000259" key="9">
    <source>
        <dbReference type="SMART" id="SM00813"/>
    </source>
</evidence>
<evidence type="ECO:0000313" key="11">
    <source>
        <dbReference type="Proteomes" id="UP000027456"/>
    </source>
</evidence>
<evidence type="ECO:0000313" key="10">
    <source>
        <dbReference type="EMBL" id="KEP54222.1"/>
    </source>
</evidence>
<keyword evidence="6" id="KW-0378">Hydrolase</keyword>
<dbReference type="InterPro" id="IPR051563">
    <property type="entry name" value="Glycosyl_Hydrolase_51"/>
</dbReference>
<comment type="pathway">
    <text evidence="2">Glycan metabolism; L-arabinan degradation.</text>
</comment>
<evidence type="ECO:0000256" key="6">
    <source>
        <dbReference type="ARBA" id="ARBA00022801"/>
    </source>
</evidence>
<dbReference type="GO" id="GO:0046556">
    <property type="term" value="F:alpha-L-arabinofuranosidase activity"/>
    <property type="evidence" value="ECO:0007669"/>
    <property type="project" value="UniProtKB-EC"/>
</dbReference>
<dbReference type="EC" id="3.2.1.55" evidence="4"/>
<comment type="caution">
    <text evidence="10">The sequence shown here is derived from an EMBL/GenBank/DDBJ whole genome shotgun (WGS) entry which is preliminary data.</text>
</comment>
<dbReference type="AlphaFoldDB" id="A0A074SWG3"/>
<comment type="similarity">
    <text evidence="3">Belongs to the glycosyl hydrolase 51 family.</text>
</comment>
<evidence type="ECO:0000256" key="8">
    <source>
        <dbReference type="SAM" id="SignalP"/>
    </source>
</evidence>
<comment type="catalytic activity">
    <reaction evidence="1">
        <text>Hydrolysis of terminal non-reducing alpha-L-arabinofuranoside residues in alpha-L-arabinosides.</text>
        <dbReference type="EC" id="3.2.1.55"/>
    </reaction>
</comment>
<organism evidence="10 11">
    <name type="scientific">Rhizoctonia solani 123E</name>
    <dbReference type="NCBI Taxonomy" id="1423351"/>
    <lineage>
        <taxon>Eukaryota</taxon>
        <taxon>Fungi</taxon>
        <taxon>Dikarya</taxon>
        <taxon>Basidiomycota</taxon>
        <taxon>Agaricomycotina</taxon>
        <taxon>Agaricomycetes</taxon>
        <taxon>Cantharellales</taxon>
        <taxon>Ceratobasidiaceae</taxon>
        <taxon>Rhizoctonia</taxon>
    </lineage>
</organism>
<evidence type="ECO:0000256" key="3">
    <source>
        <dbReference type="ARBA" id="ARBA00007186"/>
    </source>
</evidence>
<dbReference type="GO" id="GO:0031222">
    <property type="term" value="P:arabinan catabolic process"/>
    <property type="evidence" value="ECO:0007669"/>
    <property type="project" value="UniProtKB-UniPathway"/>
</dbReference>
<keyword evidence="5 8" id="KW-0732">Signal</keyword>
<dbReference type="Gene3D" id="2.60.120.260">
    <property type="entry name" value="Galactose-binding domain-like"/>
    <property type="match status" value="1"/>
</dbReference>
<keyword evidence="11" id="KW-1185">Reference proteome</keyword>
<feature type="chain" id="PRO_5001699221" description="non-reducing end alpha-L-arabinofuranosidase" evidence="8">
    <location>
        <begin position="30"/>
        <end position="671"/>
    </location>
</feature>
<dbReference type="Pfam" id="PF22848">
    <property type="entry name" value="ASD1_dom"/>
    <property type="match status" value="1"/>
</dbReference>
<dbReference type="InterPro" id="IPR008979">
    <property type="entry name" value="Galactose-bd-like_sf"/>
</dbReference>
<dbReference type="Proteomes" id="UP000027456">
    <property type="component" value="Unassembled WGS sequence"/>
</dbReference>
<evidence type="ECO:0000256" key="7">
    <source>
        <dbReference type="ARBA" id="ARBA00023180"/>
    </source>
</evidence>
<dbReference type="SMART" id="SM00813">
    <property type="entry name" value="Alpha-L-AF_C"/>
    <property type="match status" value="1"/>
</dbReference>
<dbReference type="SUPFAM" id="SSF49785">
    <property type="entry name" value="Galactose-binding domain-like"/>
    <property type="match status" value="1"/>
</dbReference>
<evidence type="ECO:0000256" key="1">
    <source>
        <dbReference type="ARBA" id="ARBA00001462"/>
    </source>
</evidence>